<dbReference type="InterPro" id="IPR000160">
    <property type="entry name" value="GGDEF_dom"/>
</dbReference>
<organism evidence="4 5">
    <name type="scientific">Campylobacter concisus</name>
    <dbReference type="NCBI Taxonomy" id="199"/>
    <lineage>
        <taxon>Bacteria</taxon>
        <taxon>Pseudomonadati</taxon>
        <taxon>Campylobacterota</taxon>
        <taxon>Epsilonproteobacteria</taxon>
        <taxon>Campylobacterales</taxon>
        <taxon>Campylobacteraceae</taxon>
        <taxon>Campylobacter</taxon>
    </lineage>
</organism>
<evidence type="ECO:0000256" key="1">
    <source>
        <dbReference type="SAM" id="Phobius"/>
    </source>
</evidence>
<feature type="transmembrane region" description="Helical" evidence="1">
    <location>
        <begin position="266"/>
        <end position="285"/>
    </location>
</feature>
<evidence type="ECO:0000259" key="2">
    <source>
        <dbReference type="PROSITE" id="PS50883"/>
    </source>
</evidence>
<dbReference type="PROSITE" id="PS50883">
    <property type="entry name" value="EAL"/>
    <property type="match status" value="1"/>
</dbReference>
<feature type="transmembrane region" description="Helical" evidence="1">
    <location>
        <begin position="36"/>
        <end position="52"/>
    </location>
</feature>
<dbReference type="PATRIC" id="fig|199.248.peg.1629"/>
<proteinExistence type="predicted"/>
<dbReference type="PROSITE" id="PS50887">
    <property type="entry name" value="GGDEF"/>
    <property type="match status" value="1"/>
</dbReference>
<gene>
    <name evidence="4" type="ORF">CCON33237_1580</name>
</gene>
<dbReference type="InterPro" id="IPR050706">
    <property type="entry name" value="Cyclic-di-GMP_PDE-like"/>
</dbReference>
<evidence type="ECO:0000313" key="4">
    <source>
        <dbReference type="EMBL" id="ALF48229.1"/>
    </source>
</evidence>
<dbReference type="Pfam" id="PF00990">
    <property type="entry name" value="GGDEF"/>
    <property type="match status" value="1"/>
</dbReference>
<sequence>MISKISNENQTSFLFISVLFCVYVVSYFIASGFYEDIITALFDFMITLFIFLKLKETRNLKTYWIYILLGLTCWVVSDTMWMLYDKVDFLKRFLSKVNFIQISYVVSYFMFAFSAFYILIKNLKNLFLMQVFVDSVSISAIYFSFMWFMIFDRSLTQVLSQKDFFNLSYIAIDLFMFCTSFVAFFSLKFSKRRLSILLCLIALIVISVYDIFTTTMDFWIDEISFFGYDIVFKSAFFMLFVATLHLREGEANLKFRALRNDFDKILIQKLFVFAVLLTIMILYSWKINLTWLFSILVTLLAYGALSYTFSNVRKMDILIKREIHIKKVLNNQIESKVKELEETNRHLQRISKYDYLTNALNRQYFIARLEEMIKSKALGEKIDIYSIDINHFKAINDSYGHYIGDDVIAKFALNIESILPPNDSLFARSGGDDFIVVLKQNENVHYREFLHYLLKAISEPIVIDDYKIVLDAKIGISSTQTSEILADDFIMQSEAALEAAKKDASEKYVFYSDIKSMIQDRNYIEILLNSISFDEEFELKFQPQYLIEGKKIVGAEALVRWNSPIKGPVDQSKFIPIAEQSSIINAIGKWVAKNAIKQMAFWNEKYNTNLKIGINISPKQIDNINFASKFLSYIDRYGIDPSCVDVEITEASLVNAEEMMQSALSELSNRGICISIDDFGAGFSSMNYIKKYPMSRLKIAKELIDNIAKNDIDKDVVKSVIALAKNVELKTIAEGVEDETQLEILRELGCDEVQGYLWGKPMSAEDFEKLIISAI</sequence>
<reference evidence="5" key="1">
    <citation type="submission" date="2015-08" db="EMBL/GenBank/DDBJ databases">
        <title>Comparative genomics of the Campylobacter concisus group.</title>
        <authorList>
            <person name="Miller W.G."/>
            <person name="Yee E."/>
            <person name="Chapman M.H."/>
            <person name="Huynh S."/>
            <person name="Bono J.L."/>
            <person name="On S.L.W."/>
            <person name="St Leger J."/>
            <person name="Foster G."/>
            <person name="Parker C.T."/>
        </authorList>
    </citation>
    <scope>NUCLEOTIDE SEQUENCE [LARGE SCALE GENOMIC DNA]</scope>
    <source>
        <strain evidence="5">ATCC 33237</strain>
    </source>
</reference>
<feature type="transmembrane region" description="Helical" evidence="1">
    <location>
        <begin position="225"/>
        <end position="246"/>
    </location>
</feature>
<dbReference type="Gene3D" id="3.20.20.450">
    <property type="entry name" value="EAL domain"/>
    <property type="match status" value="1"/>
</dbReference>
<dbReference type="GO" id="GO:0071111">
    <property type="term" value="F:cyclic-guanylate-specific phosphodiesterase activity"/>
    <property type="evidence" value="ECO:0007669"/>
    <property type="project" value="InterPro"/>
</dbReference>
<dbReference type="PANTHER" id="PTHR33121:SF70">
    <property type="entry name" value="SIGNALING PROTEIN YKOW"/>
    <property type="match status" value="1"/>
</dbReference>
<dbReference type="InterPro" id="IPR043128">
    <property type="entry name" value="Rev_trsase/Diguanyl_cyclase"/>
</dbReference>
<dbReference type="Gene3D" id="3.30.70.270">
    <property type="match status" value="1"/>
</dbReference>
<keyword evidence="1" id="KW-0472">Membrane</keyword>
<dbReference type="SMART" id="SM00267">
    <property type="entry name" value="GGDEF"/>
    <property type="match status" value="1"/>
</dbReference>
<feature type="transmembrane region" description="Helical" evidence="1">
    <location>
        <begin position="99"/>
        <end position="120"/>
    </location>
</feature>
<feature type="transmembrane region" description="Helical" evidence="1">
    <location>
        <begin position="194"/>
        <end position="213"/>
    </location>
</feature>
<dbReference type="CDD" id="cd01949">
    <property type="entry name" value="GGDEF"/>
    <property type="match status" value="1"/>
</dbReference>
<dbReference type="KEGG" id="ccoc:CCON33237_1580"/>
<protein>
    <submittedName>
        <fullName evidence="4">Diguanylate cyclase/phosphodiesterase</fullName>
    </submittedName>
</protein>
<feature type="transmembrane region" description="Helical" evidence="1">
    <location>
        <begin position="169"/>
        <end position="187"/>
    </location>
</feature>
<dbReference type="Pfam" id="PF00563">
    <property type="entry name" value="EAL"/>
    <property type="match status" value="1"/>
</dbReference>
<dbReference type="InterPro" id="IPR035919">
    <property type="entry name" value="EAL_sf"/>
</dbReference>
<keyword evidence="1" id="KW-0812">Transmembrane</keyword>
<feature type="transmembrane region" description="Helical" evidence="1">
    <location>
        <begin position="127"/>
        <end position="149"/>
    </location>
</feature>
<dbReference type="Proteomes" id="UP000066049">
    <property type="component" value="Chromosome"/>
</dbReference>
<dbReference type="InterPro" id="IPR001633">
    <property type="entry name" value="EAL_dom"/>
</dbReference>
<evidence type="ECO:0000259" key="3">
    <source>
        <dbReference type="PROSITE" id="PS50887"/>
    </source>
</evidence>
<dbReference type="SMART" id="SM00052">
    <property type="entry name" value="EAL"/>
    <property type="match status" value="1"/>
</dbReference>
<dbReference type="CDD" id="cd01948">
    <property type="entry name" value="EAL"/>
    <property type="match status" value="1"/>
</dbReference>
<dbReference type="EMBL" id="CP012541">
    <property type="protein sequence ID" value="ALF48229.1"/>
    <property type="molecule type" value="Genomic_DNA"/>
</dbReference>
<dbReference type="PANTHER" id="PTHR33121">
    <property type="entry name" value="CYCLIC DI-GMP PHOSPHODIESTERASE PDEF"/>
    <property type="match status" value="1"/>
</dbReference>
<dbReference type="AlphaFoldDB" id="A0A0M4SVJ3"/>
<dbReference type="InterPro" id="IPR029787">
    <property type="entry name" value="Nucleotide_cyclase"/>
</dbReference>
<feature type="domain" description="GGDEF" evidence="3">
    <location>
        <begin position="380"/>
        <end position="513"/>
    </location>
</feature>
<dbReference type="SUPFAM" id="SSF141868">
    <property type="entry name" value="EAL domain-like"/>
    <property type="match status" value="1"/>
</dbReference>
<dbReference type="NCBIfam" id="TIGR00254">
    <property type="entry name" value="GGDEF"/>
    <property type="match status" value="1"/>
</dbReference>
<name>A0A0M4SVJ3_9BACT</name>
<dbReference type="SUPFAM" id="SSF55073">
    <property type="entry name" value="Nucleotide cyclase"/>
    <property type="match status" value="1"/>
</dbReference>
<keyword evidence="1" id="KW-1133">Transmembrane helix</keyword>
<feature type="domain" description="EAL" evidence="2">
    <location>
        <begin position="520"/>
        <end position="775"/>
    </location>
</feature>
<accession>A0A0M4SVJ3</accession>
<evidence type="ECO:0000313" key="5">
    <source>
        <dbReference type="Proteomes" id="UP000066049"/>
    </source>
</evidence>
<feature type="transmembrane region" description="Helical" evidence="1">
    <location>
        <begin position="12"/>
        <end position="30"/>
    </location>
</feature>
<feature type="transmembrane region" description="Helical" evidence="1">
    <location>
        <begin position="291"/>
        <end position="310"/>
    </location>
</feature>
<feature type="transmembrane region" description="Helical" evidence="1">
    <location>
        <begin position="64"/>
        <end position="84"/>
    </location>
</feature>